<dbReference type="Gene3D" id="3.30.565.10">
    <property type="entry name" value="Histidine kinase-like ATPase, C-terminal domain"/>
    <property type="match status" value="1"/>
</dbReference>
<sequence length="444" mass="51146">MSALMLIVILFLFHIFVYKIFHNMVIETEQRVLHQKLSTLTDIYKSGDDEEWELRNWLSSWLRPFVDEGQAFRVISNGRIEWEVNRGIPQDVFLKPNDPRSSVTEVWKGGRKDVSVLALPLSKGKEGRVELYTDFTSLNRYLDTMLTALMIGSSILLVAVAAGGYLMSSIALNPVKRTIRTVRELDPARLESRLHVPDTNDEIEELSRTFNRLLDRIYHMMEQQRRFTADASHELKTPVSVIRGYVNLLNRWGKENPQVLKEALEAIDQETDRIERMTGRLLSLARLEGEAPPQKVELTDLIPITRERVRRWQQIYTGREVTFIEDGAIYTCIPRSDWEELVDILLDNAGKYSTENTPVTVTLKREGNHVLFTVRDAGVGIPEKELNRVFERFYRTEQSRGKKKSGSGLGLSIAQRIVQLHEGEITIDSRVGEWTEVKVRLPLK</sequence>
<evidence type="ECO:0000313" key="17">
    <source>
        <dbReference type="EMBL" id="MFC4077725.1"/>
    </source>
</evidence>
<dbReference type="InterPro" id="IPR003594">
    <property type="entry name" value="HATPase_dom"/>
</dbReference>
<dbReference type="InterPro" id="IPR036097">
    <property type="entry name" value="HisK_dim/P_sf"/>
</dbReference>
<keyword evidence="5" id="KW-0597">Phosphoprotein</keyword>
<dbReference type="SMART" id="SM00388">
    <property type="entry name" value="HisKA"/>
    <property type="match status" value="1"/>
</dbReference>
<dbReference type="SUPFAM" id="SSF55874">
    <property type="entry name" value="ATPase domain of HSP90 chaperone/DNA topoisomerase II/histidine kinase"/>
    <property type="match status" value="1"/>
</dbReference>
<keyword evidence="11 14" id="KW-1133">Transmembrane helix</keyword>
<evidence type="ECO:0000256" key="1">
    <source>
        <dbReference type="ARBA" id="ARBA00000085"/>
    </source>
</evidence>
<protein>
    <recommendedName>
        <fullName evidence="3">histidine kinase</fullName>
        <ecNumber evidence="3">2.7.13.3</ecNumber>
    </recommendedName>
</protein>
<dbReference type="InterPro" id="IPR005467">
    <property type="entry name" value="His_kinase_dom"/>
</dbReference>
<dbReference type="SUPFAM" id="SSF47384">
    <property type="entry name" value="Homodimeric domain of signal transducing histidine kinase"/>
    <property type="match status" value="1"/>
</dbReference>
<dbReference type="PROSITE" id="PS50109">
    <property type="entry name" value="HIS_KIN"/>
    <property type="match status" value="1"/>
</dbReference>
<evidence type="ECO:0000256" key="5">
    <source>
        <dbReference type="ARBA" id="ARBA00022553"/>
    </source>
</evidence>
<evidence type="ECO:0000256" key="10">
    <source>
        <dbReference type="ARBA" id="ARBA00022840"/>
    </source>
</evidence>
<evidence type="ECO:0000259" key="16">
    <source>
        <dbReference type="PROSITE" id="PS50885"/>
    </source>
</evidence>
<feature type="transmembrane region" description="Helical" evidence="14">
    <location>
        <begin position="146"/>
        <end position="167"/>
    </location>
</feature>
<keyword evidence="8" id="KW-0547">Nucleotide-binding</keyword>
<evidence type="ECO:0000259" key="15">
    <source>
        <dbReference type="PROSITE" id="PS50109"/>
    </source>
</evidence>
<keyword evidence="10" id="KW-0067">ATP-binding</keyword>
<evidence type="ECO:0000256" key="7">
    <source>
        <dbReference type="ARBA" id="ARBA00022692"/>
    </source>
</evidence>
<dbReference type="Gene3D" id="6.10.340.10">
    <property type="match status" value="1"/>
</dbReference>
<evidence type="ECO:0000256" key="13">
    <source>
        <dbReference type="ARBA" id="ARBA00023136"/>
    </source>
</evidence>
<keyword evidence="9 17" id="KW-0418">Kinase</keyword>
<accession>A0ABV8JIV8</accession>
<keyword evidence="12" id="KW-0902">Two-component regulatory system</keyword>
<dbReference type="CDD" id="cd00075">
    <property type="entry name" value="HATPase"/>
    <property type="match status" value="1"/>
</dbReference>
<evidence type="ECO:0000256" key="2">
    <source>
        <dbReference type="ARBA" id="ARBA00004651"/>
    </source>
</evidence>
<feature type="domain" description="HAMP" evidence="16">
    <location>
        <begin position="169"/>
        <end position="222"/>
    </location>
</feature>
<dbReference type="InterPro" id="IPR036890">
    <property type="entry name" value="HATPase_C_sf"/>
</dbReference>
<keyword evidence="6" id="KW-0808">Transferase</keyword>
<dbReference type="Pfam" id="PF02518">
    <property type="entry name" value="HATPase_c"/>
    <property type="match status" value="1"/>
</dbReference>
<organism evidence="17 18">
    <name type="scientific">Salinithrix halophila</name>
    <dbReference type="NCBI Taxonomy" id="1485204"/>
    <lineage>
        <taxon>Bacteria</taxon>
        <taxon>Bacillati</taxon>
        <taxon>Bacillota</taxon>
        <taxon>Bacilli</taxon>
        <taxon>Bacillales</taxon>
        <taxon>Thermoactinomycetaceae</taxon>
        <taxon>Salinithrix</taxon>
    </lineage>
</organism>
<dbReference type="InterPro" id="IPR003661">
    <property type="entry name" value="HisK_dim/P_dom"/>
</dbReference>
<dbReference type="EC" id="2.7.13.3" evidence="3"/>
<gene>
    <name evidence="17" type="ORF">ACFOUO_13035</name>
</gene>
<dbReference type="Proteomes" id="UP001595843">
    <property type="component" value="Unassembled WGS sequence"/>
</dbReference>
<keyword evidence="18" id="KW-1185">Reference proteome</keyword>
<dbReference type="PRINTS" id="PR00344">
    <property type="entry name" value="BCTRLSENSOR"/>
</dbReference>
<dbReference type="SUPFAM" id="SSF158472">
    <property type="entry name" value="HAMP domain-like"/>
    <property type="match status" value="1"/>
</dbReference>
<dbReference type="PROSITE" id="PS50885">
    <property type="entry name" value="HAMP"/>
    <property type="match status" value="1"/>
</dbReference>
<proteinExistence type="predicted"/>
<dbReference type="SMART" id="SM00387">
    <property type="entry name" value="HATPase_c"/>
    <property type="match status" value="1"/>
</dbReference>
<feature type="domain" description="Histidine kinase" evidence="15">
    <location>
        <begin position="230"/>
        <end position="444"/>
    </location>
</feature>
<evidence type="ECO:0000313" key="18">
    <source>
        <dbReference type="Proteomes" id="UP001595843"/>
    </source>
</evidence>
<evidence type="ECO:0000256" key="14">
    <source>
        <dbReference type="SAM" id="Phobius"/>
    </source>
</evidence>
<dbReference type="EMBL" id="JBHSAP010000015">
    <property type="protein sequence ID" value="MFC4077725.1"/>
    <property type="molecule type" value="Genomic_DNA"/>
</dbReference>
<keyword evidence="7 14" id="KW-0812">Transmembrane</keyword>
<dbReference type="PANTHER" id="PTHR45436">
    <property type="entry name" value="SENSOR HISTIDINE KINASE YKOH"/>
    <property type="match status" value="1"/>
</dbReference>
<dbReference type="InterPro" id="IPR004358">
    <property type="entry name" value="Sig_transdc_His_kin-like_C"/>
</dbReference>
<dbReference type="InterPro" id="IPR003660">
    <property type="entry name" value="HAMP_dom"/>
</dbReference>
<evidence type="ECO:0000256" key="12">
    <source>
        <dbReference type="ARBA" id="ARBA00023012"/>
    </source>
</evidence>
<comment type="catalytic activity">
    <reaction evidence="1">
        <text>ATP + protein L-histidine = ADP + protein N-phospho-L-histidine.</text>
        <dbReference type="EC" id="2.7.13.3"/>
    </reaction>
</comment>
<name>A0ABV8JIV8_9BACL</name>
<dbReference type="Pfam" id="PF00512">
    <property type="entry name" value="HisKA"/>
    <property type="match status" value="1"/>
</dbReference>
<evidence type="ECO:0000256" key="9">
    <source>
        <dbReference type="ARBA" id="ARBA00022777"/>
    </source>
</evidence>
<evidence type="ECO:0000256" key="6">
    <source>
        <dbReference type="ARBA" id="ARBA00022679"/>
    </source>
</evidence>
<dbReference type="InterPro" id="IPR050428">
    <property type="entry name" value="TCS_sensor_his_kinase"/>
</dbReference>
<dbReference type="SMART" id="SM00304">
    <property type="entry name" value="HAMP"/>
    <property type="match status" value="1"/>
</dbReference>
<dbReference type="Pfam" id="PF00672">
    <property type="entry name" value="HAMP"/>
    <property type="match status" value="1"/>
</dbReference>
<comment type="caution">
    <text evidence="17">The sequence shown here is derived from an EMBL/GenBank/DDBJ whole genome shotgun (WGS) entry which is preliminary data.</text>
</comment>
<keyword evidence="13 14" id="KW-0472">Membrane</keyword>
<dbReference type="Gene3D" id="1.10.287.130">
    <property type="match status" value="1"/>
</dbReference>
<evidence type="ECO:0000256" key="4">
    <source>
        <dbReference type="ARBA" id="ARBA00022475"/>
    </source>
</evidence>
<evidence type="ECO:0000256" key="8">
    <source>
        <dbReference type="ARBA" id="ARBA00022741"/>
    </source>
</evidence>
<feature type="transmembrane region" description="Helical" evidence="14">
    <location>
        <begin position="6"/>
        <end position="26"/>
    </location>
</feature>
<reference evidence="18" key="1">
    <citation type="journal article" date="2019" name="Int. J. Syst. Evol. Microbiol.">
        <title>The Global Catalogue of Microorganisms (GCM) 10K type strain sequencing project: providing services to taxonomists for standard genome sequencing and annotation.</title>
        <authorList>
            <consortium name="The Broad Institute Genomics Platform"/>
            <consortium name="The Broad Institute Genome Sequencing Center for Infectious Disease"/>
            <person name="Wu L."/>
            <person name="Ma J."/>
        </authorList>
    </citation>
    <scope>NUCLEOTIDE SEQUENCE [LARGE SCALE GENOMIC DNA]</scope>
    <source>
        <strain evidence="18">IBRC-M 10813</strain>
    </source>
</reference>
<dbReference type="GO" id="GO:0016301">
    <property type="term" value="F:kinase activity"/>
    <property type="evidence" value="ECO:0007669"/>
    <property type="project" value="UniProtKB-KW"/>
</dbReference>
<dbReference type="RefSeq" id="WP_380705530.1">
    <property type="nucleotide sequence ID" value="NZ_JBHSAP010000015.1"/>
</dbReference>
<comment type="subcellular location">
    <subcellularLocation>
        <location evidence="2">Cell membrane</location>
        <topology evidence="2">Multi-pass membrane protein</topology>
    </subcellularLocation>
</comment>
<dbReference type="PANTHER" id="PTHR45436:SF5">
    <property type="entry name" value="SENSOR HISTIDINE KINASE TRCS"/>
    <property type="match status" value="1"/>
</dbReference>
<keyword evidence="4" id="KW-1003">Cell membrane</keyword>
<dbReference type="CDD" id="cd00082">
    <property type="entry name" value="HisKA"/>
    <property type="match status" value="1"/>
</dbReference>
<evidence type="ECO:0000256" key="3">
    <source>
        <dbReference type="ARBA" id="ARBA00012438"/>
    </source>
</evidence>
<evidence type="ECO:0000256" key="11">
    <source>
        <dbReference type="ARBA" id="ARBA00022989"/>
    </source>
</evidence>
<dbReference type="CDD" id="cd06225">
    <property type="entry name" value="HAMP"/>
    <property type="match status" value="1"/>
</dbReference>